<evidence type="ECO:0000313" key="1">
    <source>
        <dbReference type="EMBL" id="CDL82340.1"/>
    </source>
</evidence>
<keyword evidence="2" id="KW-1185">Reference proteome</keyword>
<comment type="caution">
    <text evidence="1">The sequence shown here is derived from an EMBL/GenBank/DDBJ whole genome shotgun (WGS) entry which is preliminary data.</text>
</comment>
<gene>
    <name evidence="1" type="ORF">XSR1_20163</name>
</gene>
<dbReference type="AlphaFoldDB" id="W1IYP1"/>
<name>W1IYP1_9GAMM</name>
<sequence length="55" mass="6422">MDQKIISVLKSYKASRQTASARAVWGTLQNEMSEKIFREFQFLDLERIAEKTLTN</sequence>
<reference evidence="1" key="1">
    <citation type="submission" date="2013-11" db="EMBL/GenBank/DDBJ databases">
        <title>Draft genome sequence and annotation of the entomopathogenic bacteria, Xenorhabdus cabanillasi strain JM26 and Xenorhabdus szentirmai strain DSM 16338.</title>
        <authorList>
            <person name="Gualtieri M."/>
            <person name="Ogier J.C."/>
            <person name="Pages S."/>
            <person name="Givaudan A."/>
            <person name="Gaudriault S."/>
        </authorList>
    </citation>
    <scope>NUCLEOTIDE SEQUENCE [LARGE SCALE GENOMIC DNA]</scope>
    <source>
        <strain evidence="1">DSM 16338</strain>
    </source>
</reference>
<accession>W1IYP1</accession>
<organism evidence="1 2">
    <name type="scientific">Xenorhabdus szentirmaii DSM 16338</name>
    <dbReference type="NCBI Taxonomy" id="1427518"/>
    <lineage>
        <taxon>Bacteria</taxon>
        <taxon>Pseudomonadati</taxon>
        <taxon>Pseudomonadota</taxon>
        <taxon>Gammaproteobacteria</taxon>
        <taxon>Enterobacterales</taxon>
        <taxon>Morganellaceae</taxon>
        <taxon>Xenorhabdus</taxon>
    </lineage>
</organism>
<evidence type="ECO:0000313" key="2">
    <source>
        <dbReference type="Proteomes" id="UP000019202"/>
    </source>
</evidence>
<proteinExistence type="predicted"/>
<dbReference type="Proteomes" id="UP000019202">
    <property type="component" value="Unassembled WGS sequence"/>
</dbReference>
<protein>
    <submittedName>
        <fullName evidence="1">Uncharacterized protein</fullName>
    </submittedName>
</protein>
<dbReference type="EMBL" id="CBXF010000077">
    <property type="protein sequence ID" value="CDL82340.1"/>
    <property type="molecule type" value="Genomic_DNA"/>
</dbReference>